<dbReference type="InterPro" id="IPR002156">
    <property type="entry name" value="RNaseH_domain"/>
</dbReference>
<dbReference type="AlphaFoldDB" id="A0A6A3D7Y3"/>
<dbReference type="PANTHER" id="PTHR47723:SF19">
    <property type="entry name" value="POLYNUCLEOTIDYL TRANSFERASE, RIBONUCLEASE H-LIKE SUPERFAMILY PROTEIN"/>
    <property type="match status" value="1"/>
</dbReference>
<dbReference type="Pfam" id="PF13456">
    <property type="entry name" value="RVT_3"/>
    <property type="match status" value="1"/>
</dbReference>
<evidence type="ECO:0000313" key="3">
    <source>
        <dbReference type="Proteomes" id="UP000436088"/>
    </source>
</evidence>
<protein>
    <recommendedName>
        <fullName evidence="1">RNase H type-1 domain-containing protein</fullName>
    </recommendedName>
</protein>
<dbReference type="InterPro" id="IPR044730">
    <property type="entry name" value="RNase_H-like_dom_plant"/>
</dbReference>
<name>A0A6A3D7Y3_HIBSY</name>
<dbReference type="InterPro" id="IPR036397">
    <property type="entry name" value="RNaseH_sf"/>
</dbReference>
<dbReference type="GO" id="GO:0003676">
    <property type="term" value="F:nucleic acid binding"/>
    <property type="evidence" value="ECO:0007669"/>
    <property type="project" value="InterPro"/>
</dbReference>
<dbReference type="Gene3D" id="3.30.420.10">
    <property type="entry name" value="Ribonuclease H-like superfamily/Ribonuclease H"/>
    <property type="match status" value="1"/>
</dbReference>
<dbReference type="InterPro" id="IPR012337">
    <property type="entry name" value="RNaseH-like_sf"/>
</dbReference>
<proteinExistence type="predicted"/>
<accession>A0A6A3D7Y3</accession>
<sequence>MSEPPCIKFFLASTCLNTDGTITNTDGRVSIGGVLRNSNGDMVAVFTKNVGITSILQAELWDIYEGILIACSLEIPKLWTQSDCQQVVELLDDGGRSTSNISLVRAIANLRQRAWETKVQWIPRSRNTIADKLAKLASWQHFSMTHFEHPPAELADLLHREAEATK</sequence>
<comment type="caution">
    <text evidence="2">The sequence shown here is derived from an EMBL/GenBank/DDBJ whole genome shotgun (WGS) entry which is preliminary data.</text>
</comment>
<keyword evidence="3" id="KW-1185">Reference proteome</keyword>
<dbReference type="GO" id="GO:0004523">
    <property type="term" value="F:RNA-DNA hybrid ribonuclease activity"/>
    <property type="evidence" value="ECO:0007669"/>
    <property type="project" value="InterPro"/>
</dbReference>
<organism evidence="2 3">
    <name type="scientific">Hibiscus syriacus</name>
    <name type="common">Rose of Sharon</name>
    <dbReference type="NCBI Taxonomy" id="106335"/>
    <lineage>
        <taxon>Eukaryota</taxon>
        <taxon>Viridiplantae</taxon>
        <taxon>Streptophyta</taxon>
        <taxon>Embryophyta</taxon>
        <taxon>Tracheophyta</taxon>
        <taxon>Spermatophyta</taxon>
        <taxon>Magnoliopsida</taxon>
        <taxon>eudicotyledons</taxon>
        <taxon>Gunneridae</taxon>
        <taxon>Pentapetalae</taxon>
        <taxon>rosids</taxon>
        <taxon>malvids</taxon>
        <taxon>Malvales</taxon>
        <taxon>Malvaceae</taxon>
        <taxon>Malvoideae</taxon>
        <taxon>Hibiscus</taxon>
    </lineage>
</organism>
<gene>
    <name evidence="2" type="ORF">F3Y22_tig00000340pilonHSYRG00452</name>
</gene>
<dbReference type="CDD" id="cd06222">
    <property type="entry name" value="RNase_H_like"/>
    <property type="match status" value="1"/>
</dbReference>
<feature type="domain" description="RNase H type-1" evidence="1">
    <location>
        <begin position="17"/>
        <end position="137"/>
    </location>
</feature>
<dbReference type="InterPro" id="IPR053151">
    <property type="entry name" value="RNase_H-like"/>
</dbReference>
<reference evidence="2" key="1">
    <citation type="submission" date="2019-09" db="EMBL/GenBank/DDBJ databases">
        <title>Draft genome information of white flower Hibiscus syriacus.</title>
        <authorList>
            <person name="Kim Y.-M."/>
        </authorList>
    </citation>
    <scope>NUCLEOTIDE SEQUENCE [LARGE SCALE GENOMIC DNA]</scope>
    <source>
        <strain evidence="2">YM2019G1</strain>
    </source>
</reference>
<dbReference type="SUPFAM" id="SSF53098">
    <property type="entry name" value="Ribonuclease H-like"/>
    <property type="match status" value="1"/>
</dbReference>
<dbReference type="PANTHER" id="PTHR47723">
    <property type="entry name" value="OS05G0353850 PROTEIN"/>
    <property type="match status" value="1"/>
</dbReference>
<evidence type="ECO:0000259" key="1">
    <source>
        <dbReference type="Pfam" id="PF13456"/>
    </source>
</evidence>
<evidence type="ECO:0000313" key="2">
    <source>
        <dbReference type="EMBL" id="KAE8735471.1"/>
    </source>
</evidence>
<dbReference type="EMBL" id="VEPZ02000032">
    <property type="protein sequence ID" value="KAE8735471.1"/>
    <property type="molecule type" value="Genomic_DNA"/>
</dbReference>
<dbReference type="Proteomes" id="UP000436088">
    <property type="component" value="Unassembled WGS sequence"/>
</dbReference>